<dbReference type="InterPro" id="IPR002252">
    <property type="entry name" value="Glyco_hydro_36"/>
</dbReference>
<dbReference type="EC" id="3.2.1.22" evidence="2"/>
<dbReference type="CDD" id="cd14791">
    <property type="entry name" value="GH36"/>
    <property type="match status" value="1"/>
</dbReference>
<keyword evidence="4" id="KW-0326">Glycosidase</keyword>
<dbReference type="PANTHER" id="PTHR43053:SF3">
    <property type="entry name" value="ALPHA-GALACTOSIDASE C-RELATED"/>
    <property type="match status" value="1"/>
</dbReference>
<proteinExistence type="predicted"/>
<dbReference type="GO" id="GO:0016052">
    <property type="term" value="P:carbohydrate catabolic process"/>
    <property type="evidence" value="ECO:0007669"/>
    <property type="project" value="InterPro"/>
</dbReference>
<dbReference type="Pfam" id="PF02065">
    <property type="entry name" value="Melibiase"/>
    <property type="match status" value="1"/>
</dbReference>
<dbReference type="PANTHER" id="PTHR43053">
    <property type="entry name" value="GLYCOSIDASE FAMILY 31"/>
    <property type="match status" value="1"/>
</dbReference>
<dbReference type="EMBL" id="CAUWAG010000018">
    <property type="protein sequence ID" value="CAJ2511698.1"/>
    <property type="molecule type" value="Genomic_DNA"/>
</dbReference>
<dbReference type="InterPro" id="IPR017853">
    <property type="entry name" value="GH"/>
</dbReference>
<evidence type="ECO:0000259" key="5">
    <source>
        <dbReference type="Pfam" id="PF16875"/>
    </source>
</evidence>
<dbReference type="Proteomes" id="UP001295740">
    <property type="component" value="Unassembled WGS sequence"/>
</dbReference>
<keyword evidence="7" id="KW-1185">Reference proteome</keyword>
<evidence type="ECO:0000256" key="2">
    <source>
        <dbReference type="ARBA" id="ARBA00012755"/>
    </source>
</evidence>
<organism evidence="6 7">
    <name type="scientific">Anthostomella pinea</name>
    <dbReference type="NCBI Taxonomy" id="933095"/>
    <lineage>
        <taxon>Eukaryota</taxon>
        <taxon>Fungi</taxon>
        <taxon>Dikarya</taxon>
        <taxon>Ascomycota</taxon>
        <taxon>Pezizomycotina</taxon>
        <taxon>Sordariomycetes</taxon>
        <taxon>Xylariomycetidae</taxon>
        <taxon>Xylariales</taxon>
        <taxon>Xylariaceae</taxon>
        <taxon>Anthostomella</taxon>
    </lineage>
</organism>
<sequence>MDTPKTITLQNHTIAVVICTPDDSYPYLRSLDPVGHTQNGSEGDNIPLPKTKFLPLVNVRLTGEGNNGWKGQKSLVGSYISERFRYKSHKTYITSDDSETLDLEMRDEKTGITVTSHLTIFEGLPMLRATATVLNDSDRNVVLTQLTSVVVSQVNSTPRWWEDCQLSTATSTWFREAQWQQRTLPDIGLDSIGIHELPEHHPCSQAYYSLSNTGTFSTQGHLPMGLLTSKNDAWIWQVENNGSWRWDLGDFENGVYVAVSGPEASHDWRQRLAPGESFTSCPAAVGHVRGDQETAFAALTQYRRRIRRHHKDFDDMPTIFNDYMNCLMGDPTTEKILSLADPVAKSGAQYFVIDCGWYADDMGWWYDVGDWQPSKKRFPGVDGFKNLLRKLADMGLKPGLWIEPEVVGYKSAVAHELPNEAFFQRDGERVLERGRYQLDYRHPAVIERMDKIIDQLVLGYGARYFKFDYNIEVSQGTDVNCSSAGVGLLGHNRAYLKWVSGLLDRHPGLVIENCSSGAQRMDYAMLSVHTLQSTSDQQDPVRYAAIAAAIPTAVTPEQGATWAYPQGDWSDEINAMTVVNSLLGRIHLSGRLDQMSEKQLEIVYEGMRVYQDIRHDLPECTPFWPLGLPKWHDDWVSLGMMTADRKKAYVSVWRRGGDEVSCNLSIRAFEDLSQMEVKLLYPAAFEGQGSWSQSGLQVTLPKTQCARLFQVAAKTSVVNEKGATSRGYP</sequence>
<gene>
    <name evidence="6" type="ORF">KHLLAP_LOCUS12166</name>
</gene>
<dbReference type="Gene3D" id="2.70.98.60">
    <property type="entry name" value="alpha-galactosidase from lactobacil brevis"/>
    <property type="match status" value="1"/>
</dbReference>
<dbReference type="InterPro" id="IPR013785">
    <property type="entry name" value="Aldolase_TIM"/>
</dbReference>
<dbReference type="InterPro" id="IPR031704">
    <property type="entry name" value="Glyco_hydro_36_N"/>
</dbReference>
<dbReference type="AlphaFoldDB" id="A0AAI8VWF8"/>
<reference evidence="6" key="1">
    <citation type="submission" date="2023-10" db="EMBL/GenBank/DDBJ databases">
        <authorList>
            <person name="Hackl T."/>
        </authorList>
    </citation>
    <scope>NUCLEOTIDE SEQUENCE</scope>
</reference>
<dbReference type="InterPro" id="IPR038417">
    <property type="entry name" value="Alpga-gal_N_sf"/>
</dbReference>
<evidence type="ECO:0000313" key="6">
    <source>
        <dbReference type="EMBL" id="CAJ2511698.1"/>
    </source>
</evidence>
<dbReference type="InterPro" id="IPR050985">
    <property type="entry name" value="Alpha-glycosidase_related"/>
</dbReference>
<dbReference type="SUPFAM" id="SSF51445">
    <property type="entry name" value="(Trans)glycosidases"/>
    <property type="match status" value="1"/>
</dbReference>
<evidence type="ECO:0000256" key="1">
    <source>
        <dbReference type="ARBA" id="ARBA00001255"/>
    </source>
</evidence>
<comment type="catalytic activity">
    <reaction evidence="1">
        <text>Hydrolysis of terminal, non-reducing alpha-D-galactose residues in alpha-D-galactosides, including galactose oligosaccharides, galactomannans and galactolipids.</text>
        <dbReference type="EC" id="3.2.1.22"/>
    </reaction>
</comment>
<evidence type="ECO:0000256" key="3">
    <source>
        <dbReference type="ARBA" id="ARBA00022801"/>
    </source>
</evidence>
<dbReference type="Gene3D" id="3.20.20.70">
    <property type="entry name" value="Aldolase class I"/>
    <property type="match status" value="1"/>
</dbReference>
<name>A0AAI8VWF8_9PEZI</name>
<accession>A0AAI8VWF8</accession>
<evidence type="ECO:0000256" key="4">
    <source>
        <dbReference type="ARBA" id="ARBA00023295"/>
    </source>
</evidence>
<keyword evidence="3" id="KW-0378">Hydrolase</keyword>
<dbReference type="Pfam" id="PF16875">
    <property type="entry name" value="Glyco_hydro_36N"/>
    <property type="match status" value="1"/>
</dbReference>
<comment type="caution">
    <text evidence="6">The sequence shown here is derived from an EMBL/GenBank/DDBJ whole genome shotgun (WGS) entry which is preliminary data.</text>
</comment>
<dbReference type="GO" id="GO:0004557">
    <property type="term" value="F:alpha-galactosidase activity"/>
    <property type="evidence" value="ECO:0007669"/>
    <property type="project" value="UniProtKB-EC"/>
</dbReference>
<evidence type="ECO:0000313" key="7">
    <source>
        <dbReference type="Proteomes" id="UP001295740"/>
    </source>
</evidence>
<dbReference type="PRINTS" id="PR00743">
    <property type="entry name" value="GLHYDRLASE36"/>
</dbReference>
<protein>
    <recommendedName>
        <fullName evidence="2">alpha-galactosidase</fullName>
        <ecNumber evidence="2">3.2.1.22</ecNumber>
    </recommendedName>
</protein>
<feature type="domain" description="Glycosyl hydrolase family 36 N-terminal" evidence="5">
    <location>
        <begin position="80"/>
        <end position="184"/>
    </location>
</feature>